<evidence type="ECO:0000313" key="3">
    <source>
        <dbReference type="EMBL" id="GGJ73116.1"/>
    </source>
</evidence>
<dbReference type="SUPFAM" id="SSF48317">
    <property type="entry name" value="Acid phosphatase/Vanadium-dependent haloperoxidase"/>
    <property type="match status" value="1"/>
</dbReference>
<feature type="transmembrane region" description="Helical" evidence="1">
    <location>
        <begin position="89"/>
        <end position="107"/>
    </location>
</feature>
<dbReference type="Pfam" id="PF01569">
    <property type="entry name" value="PAP2"/>
    <property type="match status" value="1"/>
</dbReference>
<evidence type="ECO:0000256" key="1">
    <source>
        <dbReference type="SAM" id="Phobius"/>
    </source>
</evidence>
<dbReference type="Gene3D" id="1.20.144.10">
    <property type="entry name" value="Phosphatidic acid phosphatase type 2/haloperoxidase"/>
    <property type="match status" value="1"/>
</dbReference>
<keyword evidence="1" id="KW-0472">Membrane</keyword>
<dbReference type="Proteomes" id="UP000660265">
    <property type="component" value="Unassembled WGS sequence"/>
</dbReference>
<feature type="domain" description="Phosphatidic acid phosphatase type 2/haloperoxidase" evidence="2">
    <location>
        <begin position="24"/>
        <end position="127"/>
    </location>
</feature>
<dbReference type="InterPro" id="IPR036938">
    <property type="entry name" value="PAP2/HPO_sf"/>
</dbReference>
<comment type="caution">
    <text evidence="3">The sequence shown here is derived from an EMBL/GenBank/DDBJ whole genome shotgun (WGS) entry which is preliminary data.</text>
</comment>
<name>A0ABQ2DWQ0_9ACTN</name>
<sequence>MPVALPVLAVAVGYAVWRGHRARAVAVVLAMAAVPVLVIPLKLWIDRTGPLTTESGYYPSGHTATAMVAYCGAALLLRPRTGREWAMPVAAVLSAATGIGLVLRGYHWPLDVVGSWLLCGMVLALLVTALRCIDNRRAAGSGTDDA</sequence>
<keyword evidence="1" id="KW-1133">Transmembrane helix</keyword>
<keyword evidence="1" id="KW-0812">Transmembrane</keyword>
<gene>
    <name evidence="3" type="ORF">GCM10011583_00580</name>
</gene>
<feature type="transmembrane region" description="Helical" evidence="1">
    <location>
        <begin position="57"/>
        <end position="77"/>
    </location>
</feature>
<keyword evidence="4" id="KW-1185">Reference proteome</keyword>
<dbReference type="SMART" id="SM00014">
    <property type="entry name" value="acidPPc"/>
    <property type="match status" value="1"/>
</dbReference>
<reference evidence="4" key="1">
    <citation type="journal article" date="2019" name="Int. J. Syst. Evol. Microbiol.">
        <title>The Global Catalogue of Microorganisms (GCM) 10K type strain sequencing project: providing services to taxonomists for standard genome sequencing and annotation.</title>
        <authorList>
            <consortium name="The Broad Institute Genomics Platform"/>
            <consortium name="The Broad Institute Genome Sequencing Center for Infectious Disease"/>
            <person name="Wu L."/>
            <person name="Ma J."/>
        </authorList>
    </citation>
    <scope>NUCLEOTIDE SEQUENCE [LARGE SCALE GENOMIC DNA]</scope>
    <source>
        <strain evidence="4">CGMCC 4.7275</strain>
    </source>
</reference>
<proteinExistence type="predicted"/>
<feature type="transmembrane region" description="Helical" evidence="1">
    <location>
        <begin position="113"/>
        <end position="133"/>
    </location>
</feature>
<organism evidence="3 4">
    <name type="scientific">Streptomyces camponoticapitis</name>
    <dbReference type="NCBI Taxonomy" id="1616125"/>
    <lineage>
        <taxon>Bacteria</taxon>
        <taxon>Bacillati</taxon>
        <taxon>Actinomycetota</taxon>
        <taxon>Actinomycetes</taxon>
        <taxon>Kitasatosporales</taxon>
        <taxon>Streptomycetaceae</taxon>
        <taxon>Streptomyces</taxon>
    </lineage>
</organism>
<protein>
    <recommendedName>
        <fullName evidence="2">Phosphatidic acid phosphatase type 2/haloperoxidase domain-containing protein</fullName>
    </recommendedName>
</protein>
<dbReference type="EMBL" id="BMMV01000001">
    <property type="protein sequence ID" value="GGJ73116.1"/>
    <property type="molecule type" value="Genomic_DNA"/>
</dbReference>
<evidence type="ECO:0000259" key="2">
    <source>
        <dbReference type="SMART" id="SM00014"/>
    </source>
</evidence>
<accession>A0ABQ2DWQ0</accession>
<feature type="transmembrane region" description="Helical" evidence="1">
    <location>
        <begin position="24"/>
        <end position="45"/>
    </location>
</feature>
<dbReference type="InterPro" id="IPR000326">
    <property type="entry name" value="PAP2/HPO"/>
</dbReference>
<evidence type="ECO:0000313" key="4">
    <source>
        <dbReference type="Proteomes" id="UP000660265"/>
    </source>
</evidence>
<dbReference type="RefSeq" id="WP_308426639.1">
    <property type="nucleotide sequence ID" value="NZ_BMMV01000001.1"/>
</dbReference>